<dbReference type="Pfam" id="PF00069">
    <property type="entry name" value="Pkinase"/>
    <property type="match status" value="1"/>
</dbReference>
<dbReference type="InterPro" id="IPR000719">
    <property type="entry name" value="Prot_kinase_dom"/>
</dbReference>
<dbReference type="STRING" id="1797197.A2Y75_06795"/>
<evidence type="ECO:0000256" key="1">
    <source>
        <dbReference type="ARBA" id="ARBA00012513"/>
    </source>
</evidence>
<dbReference type="Gene3D" id="3.30.200.20">
    <property type="entry name" value="Phosphorylase Kinase, domain 1"/>
    <property type="match status" value="1"/>
</dbReference>
<feature type="transmembrane region" description="Helical" evidence="8">
    <location>
        <begin position="516"/>
        <end position="534"/>
    </location>
</feature>
<dbReference type="EC" id="2.7.11.1" evidence="1"/>
<evidence type="ECO:0000256" key="4">
    <source>
        <dbReference type="ARBA" id="ARBA00022741"/>
    </source>
</evidence>
<keyword evidence="4" id="KW-0547">Nucleotide-binding</keyword>
<dbReference type="CDD" id="cd14014">
    <property type="entry name" value="STKc_PknB_like"/>
    <property type="match status" value="1"/>
</dbReference>
<evidence type="ECO:0000256" key="7">
    <source>
        <dbReference type="SAM" id="MobiDB-lite"/>
    </source>
</evidence>
<feature type="transmembrane region" description="Helical" evidence="8">
    <location>
        <begin position="443"/>
        <end position="464"/>
    </location>
</feature>
<dbReference type="GO" id="GO:0005524">
    <property type="term" value="F:ATP binding"/>
    <property type="evidence" value="ECO:0007669"/>
    <property type="project" value="UniProtKB-KW"/>
</dbReference>
<dbReference type="GO" id="GO:0004674">
    <property type="term" value="F:protein serine/threonine kinase activity"/>
    <property type="evidence" value="ECO:0007669"/>
    <property type="project" value="UniProtKB-KW"/>
</dbReference>
<dbReference type="PROSITE" id="PS50011">
    <property type="entry name" value="PROTEIN_KINASE_DOM"/>
    <property type="match status" value="1"/>
</dbReference>
<keyword evidence="6" id="KW-0067">ATP-binding</keyword>
<feature type="transmembrane region" description="Helical" evidence="8">
    <location>
        <begin position="476"/>
        <end position="496"/>
    </location>
</feature>
<protein>
    <recommendedName>
        <fullName evidence="1">non-specific serine/threonine protein kinase</fullName>
        <ecNumber evidence="1">2.7.11.1</ecNumber>
    </recommendedName>
</protein>
<keyword evidence="3" id="KW-0808">Transferase</keyword>
<dbReference type="FunFam" id="1.10.510.10:FF:000021">
    <property type="entry name" value="Serine/threonine protein kinase"/>
    <property type="match status" value="1"/>
</dbReference>
<evidence type="ECO:0000256" key="5">
    <source>
        <dbReference type="ARBA" id="ARBA00022777"/>
    </source>
</evidence>
<dbReference type="SMART" id="SM00220">
    <property type="entry name" value="S_TKc"/>
    <property type="match status" value="1"/>
</dbReference>
<dbReference type="Proteomes" id="UP000177876">
    <property type="component" value="Unassembled WGS sequence"/>
</dbReference>
<keyword evidence="2" id="KW-0723">Serine/threonine-protein kinase</keyword>
<sequence>MGKVYLAYDALLERDIALKELVAPHYLSEEERAEVRDRFRGEAQAAAGLTHPHIITVHDILMVDDRQFIVMEYLEGKTLRQILNERIFSPEELLSIAPMMSEALQYAHERGVIHRDIKPDNIFVLENGNIKVADFGIAKMLKVSDKSHTGVIMGTPNYIAPELVKGIPYDHRVDIFSLGVTMYELLTAKRPFDAENDYAIIYKIGSEDPLPLNEIRPDISDGLVRIIHHTLQKEPTARYADMKALSEDLMDVRANLGMSTVKKERPFDKEEALQSELERAKELDTAGESGGGSAESDFQRDREWRQLIAQVYHKEDDQKDVALSRSTRSSWEELEAMTRGEKIPGRNHQASGRLPGSGAPQPEPYQVRMARPAGPSAAATAVAGASPQLRAADRPIDPVGTMRWSIVAITAGLLIIVSTMLPWIRNSLNNSRALYGITFPEGIALTVLTVLVLCADGLLLLGIGKSEIWTRLMKDLAWLSLLMVLLFIGLRIFGGIGYQKTPDIRVIDYLKGTGSGLWLALSGSLLICIASLRVRKAAV</sequence>
<keyword evidence="8" id="KW-0812">Transmembrane</keyword>
<dbReference type="EMBL" id="MELK01000040">
    <property type="protein sequence ID" value="OFW56866.1"/>
    <property type="molecule type" value="Genomic_DNA"/>
</dbReference>
<keyword evidence="8" id="KW-0472">Membrane</keyword>
<evidence type="ECO:0000256" key="6">
    <source>
        <dbReference type="ARBA" id="ARBA00022840"/>
    </source>
</evidence>
<evidence type="ECO:0000313" key="10">
    <source>
        <dbReference type="EMBL" id="OFW56866.1"/>
    </source>
</evidence>
<evidence type="ECO:0000313" key="11">
    <source>
        <dbReference type="Proteomes" id="UP000177876"/>
    </source>
</evidence>
<organism evidence="10 11">
    <name type="scientific">Candidatus Solincola sediminis</name>
    <dbReference type="NCBI Taxonomy" id="1797199"/>
    <lineage>
        <taxon>Bacteria</taxon>
        <taxon>Bacillati</taxon>
        <taxon>Actinomycetota</taxon>
        <taxon>Candidatus Geothermincolia</taxon>
        <taxon>Candidatus Geothermincolales</taxon>
        <taxon>Candidatus Geothermincolaceae</taxon>
        <taxon>Candidatus Solincola</taxon>
    </lineage>
</organism>
<keyword evidence="5" id="KW-0418">Kinase</keyword>
<dbReference type="PANTHER" id="PTHR43671:SF13">
    <property type="entry name" value="SERINE_THREONINE-PROTEIN KINASE NEK2"/>
    <property type="match status" value="1"/>
</dbReference>
<dbReference type="SUPFAM" id="SSF56112">
    <property type="entry name" value="Protein kinase-like (PK-like)"/>
    <property type="match status" value="1"/>
</dbReference>
<dbReference type="PROSITE" id="PS00108">
    <property type="entry name" value="PROTEIN_KINASE_ST"/>
    <property type="match status" value="1"/>
</dbReference>
<evidence type="ECO:0000256" key="2">
    <source>
        <dbReference type="ARBA" id="ARBA00022527"/>
    </source>
</evidence>
<evidence type="ECO:0000256" key="8">
    <source>
        <dbReference type="SAM" id="Phobius"/>
    </source>
</evidence>
<feature type="region of interest" description="Disordered" evidence="7">
    <location>
        <begin position="281"/>
        <end position="300"/>
    </location>
</feature>
<feature type="region of interest" description="Disordered" evidence="7">
    <location>
        <begin position="316"/>
        <end position="361"/>
    </location>
</feature>
<dbReference type="Gene3D" id="1.10.510.10">
    <property type="entry name" value="Transferase(Phosphotransferase) domain 1"/>
    <property type="match status" value="1"/>
</dbReference>
<dbReference type="PANTHER" id="PTHR43671">
    <property type="entry name" value="SERINE/THREONINE-PROTEIN KINASE NEK"/>
    <property type="match status" value="1"/>
</dbReference>
<dbReference type="InterPro" id="IPR050660">
    <property type="entry name" value="NEK_Ser/Thr_kinase"/>
</dbReference>
<reference evidence="10 11" key="1">
    <citation type="journal article" date="2016" name="Nat. Commun.">
        <title>Thousands of microbial genomes shed light on interconnected biogeochemical processes in an aquifer system.</title>
        <authorList>
            <person name="Anantharaman K."/>
            <person name="Brown C.T."/>
            <person name="Hug L.A."/>
            <person name="Sharon I."/>
            <person name="Castelle C.J."/>
            <person name="Probst A.J."/>
            <person name="Thomas B.C."/>
            <person name="Singh A."/>
            <person name="Wilkins M.J."/>
            <person name="Karaoz U."/>
            <person name="Brodie E.L."/>
            <person name="Williams K.H."/>
            <person name="Hubbard S.S."/>
            <person name="Banfield J.F."/>
        </authorList>
    </citation>
    <scope>NUCLEOTIDE SEQUENCE [LARGE SCALE GENOMIC DNA]</scope>
</reference>
<feature type="transmembrane region" description="Helical" evidence="8">
    <location>
        <begin position="404"/>
        <end position="423"/>
    </location>
</feature>
<dbReference type="InterPro" id="IPR008271">
    <property type="entry name" value="Ser/Thr_kinase_AS"/>
</dbReference>
<dbReference type="InterPro" id="IPR011009">
    <property type="entry name" value="Kinase-like_dom_sf"/>
</dbReference>
<keyword evidence="8" id="KW-1133">Transmembrane helix</keyword>
<comment type="caution">
    <text evidence="10">The sequence shown here is derived from an EMBL/GenBank/DDBJ whole genome shotgun (WGS) entry which is preliminary data.</text>
</comment>
<accession>A0A1F2WJ42</accession>
<feature type="domain" description="Protein kinase" evidence="9">
    <location>
        <begin position="1"/>
        <end position="250"/>
    </location>
</feature>
<proteinExistence type="predicted"/>
<gene>
    <name evidence="10" type="ORF">A2Y75_06795</name>
</gene>
<dbReference type="AlphaFoldDB" id="A0A1F2WJ42"/>
<evidence type="ECO:0000256" key="3">
    <source>
        <dbReference type="ARBA" id="ARBA00022679"/>
    </source>
</evidence>
<evidence type="ECO:0000259" key="9">
    <source>
        <dbReference type="PROSITE" id="PS50011"/>
    </source>
</evidence>
<name>A0A1F2WJ42_9ACTN</name>